<organism evidence="2 3">
    <name type="scientific">Actinomyces oris</name>
    <dbReference type="NCBI Taxonomy" id="544580"/>
    <lineage>
        <taxon>Bacteria</taxon>
        <taxon>Bacillati</taxon>
        <taxon>Actinomycetota</taxon>
        <taxon>Actinomycetes</taxon>
        <taxon>Actinomycetales</taxon>
        <taxon>Actinomycetaceae</taxon>
        <taxon>Actinomyces</taxon>
    </lineage>
</organism>
<dbReference type="RefSeq" id="WP_075390558.1">
    <property type="nucleotide sequence ID" value="NZ_MSKS01000024.1"/>
</dbReference>
<sequence length="218" mass="24297">MVTNIFVRESVDHYEPPQRATVHLDVKGTGLNREHVRAQVSDVLHQVRAQIESLHDEQEGPVTWFAVSKARTWSWKDDDGVKFSEEVCVKVKFCDFSCMGTWMNSVLAFKGARVWTIEWSVTELRKRELETWLRQKAVRSAKDKAEQYASALGLHVSSVKTVADEGFLEKSKSGGMSSAVASRGGGGAGYGKDSSDAYQFTPEDVRMSASIEAEFLAE</sequence>
<reference evidence="2 3" key="1">
    <citation type="submission" date="2016-12" db="EMBL/GenBank/DDBJ databases">
        <title>Genomic comparison of strains in the 'Actinomyces naeslundii' group.</title>
        <authorList>
            <person name="Mughal S.R."/>
            <person name="Do T."/>
            <person name="Gilbert S.C."/>
            <person name="Witherden E.A."/>
            <person name="Didelot X."/>
            <person name="Beighton D."/>
        </authorList>
    </citation>
    <scope>NUCLEOTIDE SEQUENCE [LARGE SCALE GENOMIC DNA]</scope>
    <source>
        <strain evidence="2 3">WE8B-23</strain>
    </source>
</reference>
<dbReference type="EMBL" id="MSKS01000024">
    <property type="protein sequence ID" value="OLO69232.1"/>
    <property type="molecule type" value="Genomic_DNA"/>
</dbReference>
<dbReference type="Gene3D" id="3.30.110.170">
    <property type="entry name" value="Protein of unknown function (DUF541), domain 1"/>
    <property type="match status" value="1"/>
</dbReference>
<evidence type="ECO:0000256" key="1">
    <source>
        <dbReference type="SAM" id="MobiDB-lite"/>
    </source>
</evidence>
<evidence type="ECO:0000313" key="3">
    <source>
        <dbReference type="Proteomes" id="UP000185963"/>
    </source>
</evidence>
<comment type="caution">
    <text evidence="2">The sequence shown here is derived from an EMBL/GenBank/DDBJ whole genome shotgun (WGS) entry which is preliminary data.</text>
</comment>
<dbReference type="InterPro" id="IPR007497">
    <property type="entry name" value="SIMPL/DUF541"/>
</dbReference>
<dbReference type="Gene3D" id="3.30.70.2970">
    <property type="entry name" value="Protein of unknown function (DUF541), domain 2"/>
    <property type="match status" value="1"/>
</dbReference>
<gene>
    <name evidence="2" type="ORF">BKH20_07655</name>
</gene>
<accession>A0A1Q8WNN0</accession>
<evidence type="ECO:0000313" key="2">
    <source>
        <dbReference type="EMBL" id="OLO69232.1"/>
    </source>
</evidence>
<feature type="region of interest" description="Disordered" evidence="1">
    <location>
        <begin position="170"/>
        <end position="198"/>
    </location>
</feature>
<dbReference type="Proteomes" id="UP000185963">
    <property type="component" value="Unassembled WGS sequence"/>
</dbReference>
<proteinExistence type="predicted"/>
<dbReference type="OrthoDB" id="3724496at2"/>
<dbReference type="Pfam" id="PF04402">
    <property type="entry name" value="SIMPL"/>
    <property type="match status" value="1"/>
</dbReference>
<dbReference type="AlphaFoldDB" id="A0A1Q8WNN0"/>
<feature type="compositionally biased region" description="Low complexity" evidence="1">
    <location>
        <begin position="173"/>
        <end position="182"/>
    </location>
</feature>
<protein>
    <submittedName>
        <fullName evidence="2">SIMPL domain-containing protein</fullName>
    </submittedName>
</protein>
<name>A0A1Q8WNN0_9ACTO</name>